<dbReference type="EMBL" id="MN842294">
    <property type="protein sequence ID" value="QIS34369.1"/>
    <property type="molecule type" value="Genomic_DNA"/>
</dbReference>
<geneLocation type="plasmid" evidence="2">
    <name>pG426-FII</name>
</geneLocation>
<name>A0A6H0A3R2_9ENTR</name>
<accession>A0A6H0A3R2</accession>
<reference evidence="2" key="1">
    <citation type="submission" date="2019-12" db="EMBL/GenBank/DDBJ databases">
        <title>Compelete sequence of Tn6502.</title>
        <authorList>
            <person name="Zhou D."/>
        </authorList>
    </citation>
    <scope>NUCLEOTIDE SEQUENCE</scope>
    <source>
        <strain evidence="2">G426</strain>
        <plasmid evidence="2">pG426-FII</plasmid>
    </source>
</reference>
<dbReference type="AlphaFoldDB" id="A0A6H0A3R2"/>
<evidence type="ECO:0000256" key="1">
    <source>
        <dbReference type="SAM" id="MobiDB-lite"/>
    </source>
</evidence>
<feature type="region of interest" description="Disordered" evidence="1">
    <location>
        <begin position="1"/>
        <end position="20"/>
    </location>
</feature>
<sequence>MSSRGGLVVAPSGRHPRGEMNSAKTFCEGLQKLLSAPLSFRPSPLLLALCRERTHQGDGQPSPQEKTRMHTRNVNVRTAAQESSRKMGGEPQSYLILVAEKKKNSADEWDVMEFNTLTELKKIRRSSPETMNHSYSYALSSGVDKQFRYINVVEADHFKQFVRLIERAGIKI</sequence>
<organism evidence="2">
    <name type="scientific">Leclercia adecarboxylata</name>
    <dbReference type="NCBI Taxonomy" id="83655"/>
    <lineage>
        <taxon>Bacteria</taxon>
        <taxon>Pseudomonadati</taxon>
        <taxon>Pseudomonadota</taxon>
        <taxon>Gammaproteobacteria</taxon>
        <taxon>Enterobacterales</taxon>
        <taxon>Enterobacteriaceae</taxon>
        <taxon>Leclercia</taxon>
    </lineage>
</organism>
<keyword evidence="2" id="KW-0614">Plasmid</keyword>
<proteinExistence type="predicted"/>
<protein>
    <submittedName>
        <fullName evidence="2">Uncharacterized protein</fullName>
    </submittedName>
</protein>
<evidence type="ECO:0000313" key="2">
    <source>
        <dbReference type="EMBL" id="QIS34369.1"/>
    </source>
</evidence>